<proteinExistence type="predicted"/>
<accession>A0A9X1YNQ5</accession>
<evidence type="ECO:0000256" key="4">
    <source>
        <dbReference type="ARBA" id="ARBA00023136"/>
    </source>
</evidence>
<evidence type="ECO:0000256" key="2">
    <source>
        <dbReference type="ARBA" id="ARBA00022692"/>
    </source>
</evidence>
<feature type="transmembrane region" description="Helical" evidence="5">
    <location>
        <begin position="124"/>
        <end position="146"/>
    </location>
</feature>
<keyword evidence="3 5" id="KW-1133">Transmembrane helix</keyword>
<dbReference type="EMBL" id="JAJLJH010000014">
    <property type="protein sequence ID" value="MCK9689411.1"/>
    <property type="molecule type" value="Genomic_DNA"/>
</dbReference>
<evidence type="ECO:0000256" key="5">
    <source>
        <dbReference type="SAM" id="Phobius"/>
    </source>
</evidence>
<name>A0A9X1YNQ5_9BURK</name>
<protein>
    <submittedName>
        <fullName evidence="6">SLAC1 anion channel family protein</fullName>
    </submittedName>
</protein>
<feature type="transmembrane region" description="Helical" evidence="5">
    <location>
        <begin position="25"/>
        <end position="44"/>
    </location>
</feature>
<dbReference type="PANTHER" id="PTHR37955:SF1">
    <property type="entry name" value="DEP DOMAIN-CONTAINING PROTEIN"/>
    <property type="match status" value="1"/>
</dbReference>
<feature type="transmembrane region" description="Helical" evidence="5">
    <location>
        <begin position="272"/>
        <end position="292"/>
    </location>
</feature>
<keyword evidence="7" id="KW-1185">Reference proteome</keyword>
<keyword evidence="4 5" id="KW-0472">Membrane</keyword>
<reference evidence="6" key="1">
    <citation type="submission" date="2021-11" db="EMBL/GenBank/DDBJ databases">
        <title>BS-T2-15 a new species belonging to the Comamonadaceae family isolated from the soil of a French oak forest.</title>
        <authorList>
            <person name="Mieszkin S."/>
            <person name="Alain K."/>
        </authorList>
    </citation>
    <scope>NUCLEOTIDE SEQUENCE</scope>
    <source>
        <strain evidence="6">BS-T2-15</strain>
    </source>
</reference>
<dbReference type="GO" id="GO:0046583">
    <property type="term" value="F:monoatomic cation efflux transmembrane transporter activity"/>
    <property type="evidence" value="ECO:0007669"/>
    <property type="project" value="TreeGrafter"/>
</dbReference>
<evidence type="ECO:0000256" key="3">
    <source>
        <dbReference type="ARBA" id="ARBA00022989"/>
    </source>
</evidence>
<gene>
    <name evidence="6" type="ORF">LPC04_27145</name>
</gene>
<feature type="transmembrane region" description="Helical" evidence="5">
    <location>
        <begin position="215"/>
        <end position="237"/>
    </location>
</feature>
<feature type="transmembrane region" description="Helical" evidence="5">
    <location>
        <begin position="243"/>
        <end position="260"/>
    </location>
</feature>
<sequence length="334" mass="35703">MLRDLMDVAPPVTSGVGSQRRSVRYLPVNLFGAVMGLAGLSLAWRSAHRVFGVPAAIGDAIGVVALATFLVLATGYLAKCLCYPAAVKAEFEHPVGGNFFGTITIAIMLLSVVVSRYAEVFGEVLWTCGTALTFVLTFVVVGRLLHGKVDPVHATPPWLISGVGTLDVAVTGSTMPMEWAREVDLFGLSVGTMMAVVFFMMVFSRVVHQEPLPATMVPSLIVMIAPLEVGFLAYVGMTHAVDMFAGLLFHAGLFLFITLSPQVFRLNVPFATSWWAVSFPMAALSIAALQYAAYAGTWVLSGIAGLALLLVSVVVAVLSVQTLHRLFTRRLLVA</sequence>
<dbReference type="GO" id="GO:0005886">
    <property type="term" value="C:plasma membrane"/>
    <property type="evidence" value="ECO:0007669"/>
    <property type="project" value="TreeGrafter"/>
</dbReference>
<dbReference type="PANTHER" id="PTHR37955">
    <property type="entry name" value="TELLURITE RESISTANCE PROTEIN TEHA"/>
    <property type="match status" value="1"/>
</dbReference>
<evidence type="ECO:0000313" key="7">
    <source>
        <dbReference type="Proteomes" id="UP001139353"/>
    </source>
</evidence>
<dbReference type="InterPro" id="IPR052951">
    <property type="entry name" value="Tellurite_res_ion_channel"/>
</dbReference>
<dbReference type="Proteomes" id="UP001139353">
    <property type="component" value="Unassembled WGS sequence"/>
</dbReference>
<evidence type="ECO:0000313" key="6">
    <source>
        <dbReference type="EMBL" id="MCK9689411.1"/>
    </source>
</evidence>
<feature type="transmembrane region" description="Helical" evidence="5">
    <location>
        <begin position="56"/>
        <end position="78"/>
    </location>
</feature>
<evidence type="ECO:0000256" key="1">
    <source>
        <dbReference type="ARBA" id="ARBA00004141"/>
    </source>
</evidence>
<comment type="subcellular location">
    <subcellularLocation>
        <location evidence="1">Membrane</location>
        <topology evidence="1">Multi-pass membrane protein</topology>
    </subcellularLocation>
</comment>
<feature type="transmembrane region" description="Helical" evidence="5">
    <location>
        <begin position="99"/>
        <end position="118"/>
    </location>
</feature>
<feature type="transmembrane region" description="Helical" evidence="5">
    <location>
        <begin position="185"/>
        <end position="203"/>
    </location>
</feature>
<keyword evidence="2 5" id="KW-0812">Transmembrane</keyword>
<dbReference type="RefSeq" id="WP_275685460.1">
    <property type="nucleotide sequence ID" value="NZ_JAJLJH010000014.1"/>
</dbReference>
<organism evidence="6 7">
    <name type="scientific">Scleromatobacter humisilvae</name>
    <dbReference type="NCBI Taxonomy" id="2897159"/>
    <lineage>
        <taxon>Bacteria</taxon>
        <taxon>Pseudomonadati</taxon>
        <taxon>Pseudomonadota</taxon>
        <taxon>Betaproteobacteria</taxon>
        <taxon>Burkholderiales</taxon>
        <taxon>Sphaerotilaceae</taxon>
        <taxon>Scleromatobacter</taxon>
    </lineage>
</organism>
<dbReference type="Pfam" id="PF03595">
    <property type="entry name" value="SLAC1"/>
    <property type="match status" value="1"/>
</dbReference>
<comment type="caution">
    <text evidence="6">The sequence shown here is derived from an EMBL/GenBank/DDBJ whole genome shotgun (WGS) entry which is preliminary data.</text>
</comment>
<dbReference type="InterPro" id="IPR004695">
    <property type="entry name" value="SLAC1/Mae1/Ssu1/TehA"/>
</dbReference>
<feature type="transmembrane region" description="Helical" evidence="5">
    <location>
        <begin position="298"/>
        <end position="320"/>
    </location>
</feature>
<dbReference type="AlphaFoldDB" id="A0A9X1YNQ5"/>
<dbReference type="InterPro" id="IPR038665">
    <property type="entry name" value="Voltage-dep_anion_channel_sf"/>
</dbReference>
<dbReference type="CDD" id="cd09323">
    <property type="entry name" value="TDT_SLAC1_like"/>
    <property type="match status" value="1"/>
</dbReference>
<dbReference type="Gene3D" id="1.50.10.150">
    <property type="entry name" value="Voltage-dependent anion channel"/>
    <property type="match status" value="1"/>
</dbReference>